<dbReference type="Gene3D" id="3.40.50.300">
    <property type="entry name" value="P-loop containing nucleotide triphosphate hydrolases"/>
    <property type="match status" value="2"/>
</dbReference>
<keyword evidence="2" id="KW-0378">Hydrolase</keyword>
<evidence type="ECO:0000256" key="1">
    <source>
        <dbReference type="ARBA" id="ARBA00022741"/>
    </source>
</evidence>
<gene>
    <name evidence="7" type="ORF">CWI36_3256p0010</name>
</gene>
<keyword evidence="8" id="KW-1185">Reference proteome</keyword>
<dbReference type="GO" id="GO:0005524">
    <property type="term" value="F:ATP binding"/>
    <property type="evidence" value="ECO:0007669"/>
    <property type="project" value="UniProtKB-KW"/>
</dbReference>
<dbReference type="AlphaFoldDB" id="A0A4Q9KQJ0"/>
<feature type="region of interest" description="Disordered" evidence="5">
    <location>
        <begin position="1"/>
        <end position="24"/>
    </location>
</feature>
<dbReference type="InterPro" id="IPR001650">
    <property type="entry name" value="Helicase_C-like"/>
</dbReference>
<dbReference type="STRING" id="148818.A0A4Q9KQJ0"/>
<dbReference type="GO" id="GO:0016787">
    <property type="term" value="F:hydrolase activity"/>
    <property type="evidence" value="ECO:0007669"/>
    <property type="project" value="UniProtKB-KW"/>
</dbReference>
<evidence type="ECO:0000256" key="2">
    <source>
        <dbReference type="ARBA" id="ARBA00022801"/>
    </source>
</evidence>
<feature type="non-terminal residue" evidence="7">
    <location>
        <position position="1"/>
    </location>
</feature>
<dbReference type="EMBL" id="PITI01003256">
    <property type="protein sequence ID" value="TBT96937.1"/>
    <property type="molecule type" value="Genomic_DNA"/>
</dbReference>
<keyword evidence="1" id="KW-0547">Nucleotide-binding</keyword>
<dbReference type="VEuPathDB" id="MicrosporidiaDB:CWI36_3256p0010"/>
<comment type="caution">
    <text evidence="7">The sequence shown here is derived from an EMBL/GenBank/DDBJ whole genome shotgun (WGS) entry which is preliminary data.</text>
</comment>
<evidence type="ECO:0000313" key="7">
    <source>
        <dbReference type="EMBL" id="TBT96937.1"/>
    </source>
</evidence>
<sequence>NSSNNYHPVNNLNNKDNLIDNTKDNNPNTIKDILVFLPGEDDINDLYKLLRRIPNISVIKMHSTLTDTEQSIVYNSSNRDNNKNINKDSTGNKIYNNIPNPNLNDYTNNSSNTILPNPTLTLNTCINNSISNTNSSNTILPNPTLTLNTCINSSTLTLNTRVILSTNICETSLTIPGIRYVIDCGISKIKVTYNNVNYIGCIISNKLSSDQRAGRCNRMSGGICYRLYTKEMYNMMCSSIYDNNSNRSNTKTIITKSNNKSNTKSNTKSIITNTTTALVNTTPEIQRCSVIDTLLFLIVNYIDVGNYCYINKPYKDNCKESIRRLLEIGCITVNKGYFGNTGVILEGVNHNSMLEGVSNSRDRVGGVNDKSRLEGINDKSMLEGVSNSRD</sequence>
<feature type="domain" description="Helicase C-terminal" evidence="6">
    <location>
        <begin position="44"/>
        <end position="220"/>
    </location>
</feature>
<evidence type="ECO:0000313" key="8">
    <source>
        <dbReference type="Proteomes" id="UP000291404"/>
    </source>
</evidence>
<dbReference type="PANTHER" id="PTHR18934:SF91">
    <property type="entry name" value="PRE-MRNA-SPLICING FACTOR ATP-DEPENDENT RNA HELICASE PRP16"/>
    <property type="match status" value="1"/>
</dbReference>
<protein>
    <recommendedName>
        <fullName evidence="6">Helicase C-terminal domain-containing protein</fullName>
    </recommendedName>
</protein>
<feature type="non-terminal residue" evidence="7">
    <location>
        <position position="390"/>
    </location>
</feature>
<dbReference type="GO" id="GO:0004386">
    <property type="term" value="F:helicase activity"/>
    <property type="evidence" value="ECO:0007669"/>
    <property type="project" value="UniProtKB-KW"/>
</dbReference>
<dbReference type="SUPFAM" id="SSF52540">
    <property type="entry name" value="P-loop containing nucleoside triphosphate hydrolases"/>
    <property type="match status" value="1"/>
</dbReference>
<name>A0A4Q9KQJ0_9MICR</name>
<evidence type="ECO:0000259" key="6">
    <source>
        <dbReference type="SMART" id="SM00490"/>
    </source>
</evidence>
<keyword evidence="4" id="KW-0067">ATP-binding</keyword>
<evidence type="ECO:0000256" key="5">
    <source>
        <dbReference type="SAM" id="MobiDB-lite"/>
    </source>
</evidence>
<organism evidence="7 8">
    <name type="scientific">Hamiltosporidium magnivora</name>
    <dbReference type="NCBI Taxonomy" id="148818"/>
    <lineage>
        <taxon>Eukaryota</taxon>
        <taxon>Fungi</taxon>
        <taxon>Fungi incertae sedis</taxon>
        <taxon>Microsporidia</taxon>
        <taxon>Dubosqiidae</taxon>
        <taxon>Hamiltosporidium</taxon>
    </lineage>
</organism>
<evidence type="ECO:0000256" key="4">
    <source>
        <dbReference type="ARBA" id="ARBA00022840"/>
    </source>
</evidence>
<dbReference type="PANTHER" id="PTHR18934">
    <property type="entry name" value="ATP-DEPENDENT RNA HELICASE"/>
    <property type="match status" value="1"/>
</dbReference>
<proteinExistence type="predicted"/>
<dbReference type="SMART" id="SM00490">
    <property type="entry name" value="HELICc"/>
    <property type="match status" value="1"/>
</dbReference>
<dbReference type="Proteomes" id="UP000291404">
    <property type="component" value="Unassembled WGS sequence"/>
</dbReference>
<dbReference type="GO" id="GO:0003723">
    <property type="term" value="F:RNA binding"/>
    <property type="evidence" value="ECO:0007669"/>
    <property type="project" value="TreeGrafter"/>
</dbReference>
<dbReference type="InterPro" id="IPR027417">
    <property type="entry name" value="P-loop_NTPase"/>
</dbReference>
<accession>A0A4Q9KQJ0</accession>
<evidence type="ECO:0000256" key="3">
    <source>
        <dbReference type="ARBA" id="ARBA00022806"/>
    </source>
</evidence>
<reference evidence="7 8" key="1">
    <citation type="submission" date="2017-12" db="EMBL/GenBank/DDBJ databases">
        <authorList>
            <person name="Pombert J.-F."/>
            <person name="Haag K.L."/>
            <person name="Ebert D."/>
        </authorList>
    </citation>
    <scope>NUCLEOTIDE SEQUENCE [LARGE SCALE GENOMIC DNA]</scope>
    <source>
        <strain evidence="7">BE-OM-2</strain>
    </source>
</reference>
<keyword evidence="3" id="KW-0347">Helicase</keyword>